<reference evidence="3 4" key="1">
    <citation type="submission" date="2019-12" db="EMBL/GenBank/DDBJ databases">
        <title>Isolation and characterization of three novel carbon monoxide-oxidizing members of Halobacteria from salione crusts and soils.</title>
        <authorList>
            <person name="Myers M.R."/>
            <person name="King G.M."/>
        </authorList>
    </citation>
    <scope>NUCLEOTIDE SEQUENCE [LARGE SCALE GENOMIC DNA]</scope>
    <source>
        <strain evidence="3 4">WSA2</strain>
    </source>
</reference>
<feature type="transmembrane region" description="Helical" evidence="2">
    <location>
        <begin position="66"/>
        <end position="85"/>
    </location>
</feature>
<feature type="region of interest" description="Disordered" evidence="1">
    <location>
        <begin position="39"/>
        <end position="62"/>
    </location>
</feature>
<proteinExistence type="predicted"/>
<keyword evidence="2" id="KW-0812">Transmembrane</keyword>
<organism evidence="3 4">
    <name type="scientific">Halobaculum saliterrae</name>
    <dbReference type="NCBI Taxonomy" id="2073113"/>
    <lineage>
        <taxon>Archaea</taxon>
        <taxon>Methanobacteriati</taxon>
        <taxon>Methanobacteriota</taxon>
        <taxon>Stenosarchaea group</taxon>
        <taxon>Halobacteria</taxon>
        <taxon>Halobacteriales</taxon>
        <taxon>Haloferacaceae</taxon>
        <taxon>Halobaculum</taxon>
    </lineage>
</organism>
<evidence type="ECO:0008006" key="5">
    <source>
        <dbReference type="Google" id="ProtNLM"/>
    </source>
</evidence>
<protein>
    <recommendedName>
        <fullName evidence="5">Zinc-ribbon domain-containing protein</fullName>
    </recommendedName>
</protein>
<dbReference type="EMBL" id="WUUS01000005">
    <property type="protein sequence ID" value="MXR41417.1"/>
    <property type="molecule type" value="Genomic_DNA"/>
</dbReference>
<evidence type="ECO:0000313" key="3">
    <source>
        <dbReference type="EMBL" id="MXR41417.1"/>
    </source>
</evidence>
<feature type="compositionally biased region" description="Low complexity" evidence="1">
    <location>
        <begin position="46"/>
        <end position="61"/>
    </location>
</feature>
<feature type="transmembrane region" description="Helical" evidence="2">
    <location>
        <begin position="105"/>
        <end position="127"/>
    </location>
</feature>
<comment type="caution">
    <text evidence="3">The sequence shown here is derived from an EMBL/GenBank/DDBJ whole genome shotgun (WGS) entry which is preliminary data.</text>
</comment>
<sequence>MEPQQPKKGPNEMYCSSCGAVVKKRAEICPECGVATDGAAVGVSPTTESSSSGIATGGSSSNETKYLVGGVISGLVGFVFLPIIFGPISLYCGYTVYQNHDETKGIALMAWGGASLVVGMAVGALILA</sequence>
<evidence type="ECO:0000256" key="1">
    <source>
        <dbReference type="SAM" id="MobiDB-lite"/>
    </source>
</evidence>
<gene>
    <name evidence="3" type="ORF">GRX01_08715</name>
</gene>
<keyword evidence="2" id="KW-0472">Membrane</keyword>
<keyword evidence="2" id="KW-1133">Transmembrane helix</keyword>
<accession>A0A6B0SSA4</accession>
<name>A0A6B0SSA4_9EURY</name>
<keyword evidence="4" id="KW-1185">Reference proteome</keyword>
<evidence type="ECO:0000313" key="4">
    <source>
        <dbReference type="Proteomes" id="UP000437065"/>
    </source>
</evidence>
<dbReference type="Proteomes" id="UP000437065">
    <property type="component" value="Unassembled WGS sequence"/>
</dbReference>
<evidence type="ECO:0000256" key="2">
    <source>
        <dbReference type="SAM" id="Phobius"/>
    </source>
</evidence>
<dbReference type="AlphaFoldDB" id="A0A6B0SSA4"/>